<accession>A0AAJ7C5I8</accession>
<name>A0AAJ7C5I8_CEPCN</name>
<proteinExistence type="predicted"/>
<feature type="compositionally biased region" description="Basic and acidic residues" evidence="1">
    <location>
        <begin position="23"/>
        <end position="32"/>
    </location>
</feature>
<evidence type="ECO:0000313" key="3">
    <source>
        <dbReference type="RefSeq" id="XP_015602507.1"/>
    </source>
</evidence>
<evidence type="ECO:0000313" key="2">
    <source>
        <dbReference type="Proteomes" id="UP000694920"/>
    </source>
</evidence>
<gene>
    <name evidence="3 4" type="primary">LOC107271257</name>
</gene>
<dbReference type="GeneID" id="107271257"/>
<dbReference type="KEGG" id="ccin:107271257"/>
<evidence type="ECO:0000313" key="4">
    <source>
        <dbReference type="RefSeq" id="XP_015602508.1"/>
    </source>
</evidence>
<keyword evidence="2" id="KW-1185">Reference proteome</keyword>
<protein>
    <submittedName>
        <fullName evidence="3 4">Flightin isoform X1</fullName>
    </submittedName>
</protein>
<dbReference type="RefSeq" id="XP_015602507.1">
    <property type="nucleotide sequence ID" value="XM_015747021.2"/>
</dbReference>
<feature type="compositionally biased region" description="Acidic residues" evidence="1">
    <location>
        <begin position="33"/>
        <end position="45"/>
    </location>
</feature>
<dbReference type="Proteomes" id="UP000694920">
    <property type="component" value="Unplaced"/>
</dbReference>
<dbReference type="RefSeq" id="XP_015602508.1">
    <property type="nucleotide sequence ID" value="XM_015747022.2"/>
</dbReference>
<organism evidence="2 4">
    <name type="scientific">Cephus cinctus</name>
    <name type="common">Wheat stem sawfly</name>
    <dbReference type="NCBI Taxonomy" id="211228"/>
    <lineage>
        <taxon>Eukaryota</taxon>
        <taxon>Metazoa</taxon>
        <taxon>Ecdysozoa</taxon>
        <taxon>Arthropoda</taxon>
        <taxon>Hexapoda</taxon>
        <taxon>Insecta</taxon>
        <taxon>Pterygota</taxon>
        <taxon>Neoptera</taxon>
        <taxon>Endopterygota</taxon>
        <taxon>Hymenoptera</taxon>
        <taxon>Cephoidea</taxon>
        <taxon>Cephidae</taxon>
        <taxon>Cephus</taxon>
    </lineage>
</organism>
<feature type="region of interest" description="Disordered" evidence="1">
    <location>
        <begin position="23"/>
        <end position="77"/>
    </location>
</feature>
<reference evidence="3 4" key="1">
    <citation type="submission" date="2025-04" db="UniProtKB">
        <authorList>
            <consortium name="RefSeq"/>
        </authorList>
    </citation>
    <scope>IDENTIFICATION</scope>
</reference>
<dbReference type="AlphaFoldDB" id="A0AAJ7C5I8"/>
<evidence type="ECO:0000256" key="1">
    <source>
        <dbReference type="SAM" id="MobiDB-lite"/>
    </source>
</evidence>
<sequence length="181" mass="21258">MAEADSQYIYSCAVRTSSITYPNEDKEVKMFDDEPPSWDIEEPTPEEGVKPAEGTGEEGAPGEEGATGEVPPEEEGLKKPKYNHHWVRPLFLNYGYLYDYRKNYYDDVIDYMDRRQKGLFRDPPRAQEWAERAMRTYDAKNTNKSGKRSADMRLISQLRTTSRYYSYHTRAYYSLKYQKIL</sequence>
<dbReference type="CTD" id="40185"/>